<proteinExistence type="predicted"/>
<organism evidence="1 2">
    <name type="scientific">Pseudomonas tohonis</name>
    <dbReference type="NCBI Taxonomy" id="2725477"/>
    <lineage>
        <taxon>Bacteria</taxon>
        <taxon>Pseudomonadati</taxon>
        <taxon>Pseudomonadota</taxon>
        <taxon>Gammaproteobacteria</taxon>
        <taxon>Pseudomonadales</taxon>
        <taxon>Pseudomonadaceae</taxon>
        <taxon>Pseudomonas</taxon>
    </lineage>
</organism>
<name>A0A6J4ECQ9_9PSED</name>
<dbReference type="Proteomes" id="UP000509383">
    <property type="component" value="Chromosome"/>
</dbReference>
<protein>
    <submittedName>
        <fullName evidence="1">Uncharacterized protein</fullName>
    </submittedName>
</protein>
<accession>A0A6J4ECQ9</accession>
<evidence type="ECO:0000313" key="1">
    <source>
        <dbReference type="EMBL" id="BCG27587.1"/>
    </source>
</evidence>
<dbReference type="EMBL" id="AP023189">
    <property type="protein sequence ID" value="BCG27587.1"/>
    <property type="molecule type" value="Genomic_DNA"/>
</dbReference>
<sequence length="197" mass="22101">MSETTIFQSTNYAGASPENWSDAEVLEFLAVALRHVTVSGDLAPQDIRDGFRFMSSKGQGASATQPGAYWVAVPWQITTDMVVAFAETWYRKRRAIDDPEMDDAYAALLLAAPMLPASLPCSSRIPAGLYRELVFLRELRDQLKAYSERFLRDEMEDRDSCICDDQHAMASDLAKAMENAFTKEWKGSDLTDQGKRI</sequence>
<dbReference type="RefSeq" id="WP_173178624.1">
    <property type="nucleotide sequence ID" value="NZ_AP023189.1"/>
</dbReference>
<gene>
    <name evidence="1" type="ORF">TUM18999_57780</name>
</gene>
<reference evidence="1 2" key="1">
    <citation type="submission" date="2020-05" db="EMBL/GenBank/DDBJ databases">
        <title>Characterization of novel class B3 metallo-beta-lactamase from novel Pseudomonas species.</title>
        <authorList>
            <person name="Yamada K."/>
            <person name="Aoki K."/>
            <person name="Ishii Y."/>
        </authorList>
    </citation>
    <scope>NUCLEOTIDE SEQUENCE [LARGE SCALE GENOMIC DNA]</scope>
    <source>
        <strain evidence="1 2">TUM18999</strain>
    </source>
</reference>
<dbReference type="AlphaFoldDB" id="A0A6J4ECQ9"/>
<dbReference type="KEGG" id="ptw:TUM18999_57780"/>
<evidence type="ECO:0000313" key="2">
    <source>
        <dbReference type="Proteomes" id="UP000509383"/>
    </source>
</evidence>